<dbReference type="Proteomes" id="UP000229502">
    <property type="component" value="Unassembled WGS sequence"/>
</dbReference>
<feature type="binding site" evidence="5">
    <location>
        <position position="130"/>
    </location>
    <ligand>
        <name>Zn(2+)</name>
        <dbReference type="ChEBI" id="CHEBI:29105"/>
        <note>structural</note>
    </ligand>
</feature>
<feature type="binding site" evidence="5">
    <location>
        <position position="127"/>
    </location>
    <ligand>
        <name>ATP</name>
        <dbReference type="ChEBI" id="CHEBI:30616"/>
    </ligand>
</feature>
<comment type="catalytic activity">
    <reaction evidence="5 7">
        <text>AMP + ATP = 2 ADP</text>
        <dbReference type="Rhea" id="RHEA:12973"/>
        <dbReference type="ChEBI" id="CHEBI:30616"/>
        <dbReference type="ChEBI" id="CHEBI:456215"/>
        <dbReference type="ChEBI" id="CHEBI:456216"/>
        <dbReference type="EC" id="2.7.4.3"/>
    </reaction>
</comment>
<feature type="binding site" evidence="5">
    <location>
        <position position="133"/>
    </location>
    <ligand>
        <name>Zn(2+)</name>
        <dbReference type="ChEBI" id="CHEBI:29105"/>
        <note>structural</note>
    </ligand>
</feature>
<comment type="pathway">
    <text evidence="5">Purine metabolism; AMP biosynthesis via salvage pathway; AMP from ADP: step 1/1.</text>
</comment>
<dbReference type="InterPro" id="IPR000850">
    <property type="entry name" value="Adenylat/UMP-CMP_kin"/>
</dbReference>
<feature type="binding site" evidence="5">
    <location>
        <position position="153"/>
    </location>
    <ligand>
        <name>Zn(2+)</name>
        <dbReference type="ChEBI" id="CHEBI:29105"/>
        <note>structural</note>
    </ligand>
</feature>
<dbReference type="PROSITE" id="PS00113">
    <property type="entry name" value="ADENYLATE_KINASE"/>
    <property type="match status" value="1"/>
</dbReference>
<feature type="binding site" evidence="5">
    <location>
        <begin position="136"/>
        <end position="137"/>
    </location>
    <ligand>
        <name>ATP</name>
        <dbReference type="ChEBI" id="CHEBI:30616"/>
    </ligand>
</feature>
<dbReference type="UniPathway" id="UPA00588">
    <property type="reaction ID" value="UER00649"/>
</dbReference>
<comment type="domain">
    <text evidence="5">Consists of three domains, a large central CORE domain and two small peripheral domains, NMPbind and LID, which undergo movements during catalysis. The LID domain closes over the site of phosphoryl transfer upon ATP binding. Assembling and dissambling the active center during each catalytic cycle provides an effective means to prevent ATP hydrolysis. Some bacteria have evolved a zinc-coordinating structure that stabilizes the LID domain.</text>
</comment>
<comment type="caution">
    <text evidence="5">Lacks conserved residue(s) required for the propagation of feature annotation.</text>
</comment>
<evidence type="ECO:0000313" key="9">
    <source>
        <dbReference type="EMBL" id="PIU34215.1"/>
    </source>
</evidence>
<keyword evidence="4 5" id="KW-0418">Kinase</keyword>
<dbReference type="HAMAP" id="MF_00235">
    <property type="entry name" value="Adenylate_kinase_Adk"/>
    <property type="match status" value="1"/>
</dbReference>
<comment type="caution">
    <text evidence="9">The sequence shown here is derived from an EMBL/GenBank/DDBJ whole genome shotgun (WGS) entry which is preliminary data.</text>
</comment>
<evidence type="ECO:0000256" key="5">
    <source>
        <dbReference type="HAMAP-Rule" id="MF_00235"/>
    </source>
</evidence>
<dbReference type="GO" id="GO:0008270">
    <property type="term" value="F:zinc ion binding"/>
    <property type="evidence" value="ECO:0007669"/>
    <property type="project" value="UniProtKB-UniRule"/>
</dbReference>
<organism evidence="9 10">
    <name type="scientific">Candidatus Shapirobacteria bacterium CG07_land_8_20_14_0_80_39_18</name>
    <dbReference type="NCBI Taxonomy" id="1974882"/>
    <lineage>
        <taxon>Bacteria</taxon>
        <taxon>Candidatus Shapironibacteriota</taxon>
    </lineage>
</organism>
<proteinExistence type="inferred from homology"/>
<dbReference type="PRINTS" id="PR00094">
    <property type="entry name" value="ADENYLTKNASE"/>
</dbReference>
<comment type="function">
    <text evidence="5">Catalyzes the reversible transfer of the terminal phosphate group between ATP and AMP. Plays an important role in cellular energy homeostasis and in adenine nucleotide metabolism.</text>
</comment>
<feature type="binding site" evidence="5">
    <location>
        <position position="171"/>
    </location>
    <ligand>
        <name>AMP</name>
        <dbReference type="ChEBI" id="CHEBI:456215"/>
    </ligand>
</feature>
<evidence type="ECO:0000313" key="10">
    <source>
        <dbReference type="Proteomes" id="UP000229502"/>
    </source>
</evidence>
<dbReference type="GO" id="GO:0004017">
    <property type="term" value="F:AMP kinase activity"/>
    <property type="evidence" value="ECO:0007669"/>
    <property type="project" value="UniProtKB-UniRule"/>
</dbReference>
<feature type="binding site" evidence="5">
    <location>
        <position position="92"/>
    </location>
    <ligand>
        <name>AMP</name>
        <dbReference type="ChEBI" id="CHEBI:456215"/>
    </ligand>
</feature>
<dbReference type="InterPro" id="IPR033690">
    <property type="entry name" value="Adenylat_kinase_CS"/>
</dbReference>
<dbReference type="InterPro" id="IPR027417">
    <property type="entry name" value="P-loop_NTPase"/>
</dbReference>
<reference evidence="10" key="1">
    <citation type="submission" date="2017-09" db="EMBL/GenBank/DDBJ databases">
        <title>Depth-based differentiation of microbial function through sediment-hosted aquifers and enrichment of novel symbionts in the deep terrestrial subsurface.</title>
        <authorList>
            <person name="Probst A.J."/>
            <person name="Ladd B."/>
            <person name="Jarett J.K."/>
            <person name="Geller-Mcgrath D.E."/>
            <person name="Sieber C.M.K."/>
            <person name="Emerson J.B."/>
            <person name="Anantharaman K."/>
            <person name="Thomas B.C."/>
            <person name="Malmstrom R."/>
            <person name="Stieglmeier M."/>
            <person name="Klingl A."/>
            <person name="Woyke T."/>
            <person name="Ryan C.M."/>
            <person name="Banfield J.F."/>
        </authorList>
    </citation>
    <scope>NUCLEOTIDE SEQUENCE [LARGE SCALE GENOMIC DNA]</scope>
</reference>
<dbReference type="GO" id="GO:0005524">
    <property type="term" value="F:ATP binding"/>
    <property type="evidence" value="ECO:0007669"/>
    <property type="project" value="UniProtKB-UniRule"/>
</dbReference>
<sequence length="220" mass="25055">MNILIVGPQASGKGTQAEKLIEKFGLAHVEMGSLLRDIAKEQTPLGYKVSQLVNNGKLVPDELVIEILNNYLNGIGRLEGILFDGFPRIISQAEYFEKFLEEKGQKLDLVIYLTLPREEVFKRLINRRTCSTCGKIFNLLTKPPKVAGVCDFCEGKLIIRADETPEKINSRLDWFEKEVVPMIEFYRQRDMVEEINGNRPIEVIFKDIAKSLEKRGLINA</sequence>
<dbReference type="InterPro" id="IPR006259">
    <property type="entry name" value="Adenyl_kin_sub"/>
</dbReference>
<keyword evidence="5" id="KW-0963">Cytoplasm</keyword>
<feature type="binding site" evidence="5">
    <location>
        <begin position="57"/>
        <end position="59"/>
    </location>
    <ligand>
        <name>AMP</name>
        <dbReference type="ChEBI" id="CHEBI:456215"/>
    </ligand>
</feature>
<comment type="subunit">
    <text evidence="5 7">Monomer.</text>
</comment>
<dbReference type="EMBL" id="PEWZ01000115">
    <property type="protein sequence ID" value="PIU34215.1"/>
    <property type="molecule type" value="Genomic_DNA"/>
</dbReference>
<feature type="domain" description="Adenylate kinase active site lid" evidence="8">
    <location>
        <begin position="127"/>
        <end position="162"/>
    </location>
</feature>
<dbReference type="AlphaFoldDB" id="A0A2M6YQW4"/>
<gene>
    <name evidence="5" type="primary">adk</name>
    <name evidence="9" type="ORF">COT03_02360</name>
</gene>
<comment type="subcellular location">
    <subcellularLocation>
        <location evidence="5 7">Cytoplasm</location>
    </subcellularLocation>
</comment>
<keyword evidence="5" id="KW-0862">Zinc</keyword>
<protein>
    <recommendedName>
        <fullName evidence="5 7">Adenylate kinase</fullName>
        <shortName evidence="5">AK</shortName>
        <ecNumber evidence="5 7">2.7.4.3</ecNumber>
    </recommendedName>
    <alternativeName>
        <fullName evidence="5">ATP-AMP transphosphorylase</fullName>
    </alternativeName>
    <alternativeName>
        <fullName evidence="5">ATP:AMP phosphotransferase</fullName>
    </alternativeName>
    <alternativeName>
        <fullName evidence="5">Adenylate monophosphate kinase</fullName>
    </alternativeName>
</protein>
<accession>A0A2M6YQW4</accession>
<dbReference type="GO" id="GO:0044209">
    <property type="term" value="P:AMP salvage"/>
    <property type="evidence" value="ECO:0007669"/>
    <property type="project" value="UniProtKB-UniRule"/>
</dbReference>
<name>A0A2M6YQW4_9BACT</name>
<dbReference type="Gene3D" id="3.40.50.300">
    <property type="entry name" value="P-loop containing nucleotide triphosphate hydrolases"/>
    <property type="match status" value="1"/>
</dbReference>
<keyword evidence="5" id="KW-0479">Metal-binding</keyword>
<dbReference type="GO" id="GO:0005737">
    <property type="term" value="C:cytoplasm"/>
    <property type="evidence" value="ECO:0007669"/>
    <property type="project" value="UniProtKB-SubCell"/>
</dbReference>
<feature type="binding site" evidence="5">
    <location>
        <position position="36"/>
    </location>
    <ligand>
        <name>AMP</name>
        <dbReference type="ChEBI" id="CHEBI:456215"/>
    </ligand>
</feature>
<keyword evidence="3 5" id="KW-0547">Nucleotide-binding</keyword>
<evidence type="ECO:0000256" key="4">
    <source>
        <dbReference type="ARBA" id="ARBA00022777"/>
    </source>
</evidence>
<keyword evidence="1 5" id="KW-0808">Transferase</keyword>
<keyword evidence="2 5" id="KW-0545">Nucleotide biosynthesis</keyword>
<dbReference type="InterPro" id="IPR007862">
    <property type="entry name" value="Adenylate_kinase_lid-dom"/>
</dbReference>
<evidence type="ECO:0000256" key="2">
    <source>
        <dbReference type="ARBA" id="ARBA00022727"/>
    </source>
</evidence>
<feature type="binding site" evidence="5">
    <location>
        <position position="150"/>
    </location>
    <ligand>
        <name>Zn(2+)</name>
        <dbReference type="ChEBI" id="CHEBI:29105"/>
        <note>structural</note>
    </ligand>
</feature>
<dbReference type="PANTHER" id="PTHR23359">
    <property type="entry name" value="NUCLEOTIDE KINASE"/>
    <property type="match status" value="1"/>
</dbReference>
<evidence type="ECO:0000256" key="1">
    <source>
        <dbReference type="ARBA" id="ARBA00022679"/>
    </source>
</evidence>
<dbReference type="Pfam" id="PF05191">
    <property type="entry name" value="ADK_lid"/>
    <property type="match status" value="1"/>
</dbReference>
<dbReference type="SUPFAM" id="SSF57774">
    <property type="entry name" value="Microbial and mitochondrial ADK, insert 'zinc finger' domain"/>
    <property type="match status" value="1"/>
</dbReference>
<evidence type="ECO:0000259" key="8">
    <source>
        <dbReference type="Pfam" id="PF05191"/>
    </source>
</evidence>
<feature type="binding site" evidence="5">
    <location>
        <begin position="10"/>
        <end position="15"/>
    </location>
    <ligand>
        <name>ATP</name>
        <dbReference type="ChEBI" id="CHEBI:30616"/>
    </ligand>
</feature>
<keyword evidence="5 7" id="KW-0067">ATP-binding</keyword>
<evidence type="ECO:0000256" key="3">
    <source>
        <dbReference type="ARBA" id="ARBA00022741"/>
    </source>
</evidence>
<dbReference type="EC" id="2.7.4.3" evidence="5 7"/>
<evidence type="ECO:0000256" key="6">
    <source>
        <dbReference type="RuleBase" id="RU003330"/>
    </source>
</evidence>
<feature type="binding site" evidence="5">
    <location>
        <position position="199"/>
    </location>
    <ligand>
        <name>ATP</name>
        <dbReference type="ChEBI" id="CHEBI:30616"/>
    </ligand>
</feature>
<feature type="binding site" evidence="5">
    <location>
        <begin position="85"/>
        <end position="88"/>
    </location>
    <ligand>
        <name>AMP</name>
        <dbReference type="ChEBI" id="CHEBI:456215"/>
    </ligand>
</feature>
<evidence type="ECO:0000256" key="7">
    <source>
        <dbReference type="RuleBase" id="RU003331"/>
    </source>
</evidence>
<dbReference type="NCBIfam" id="TIGR01351">
    <property type="entry name" value="adk"/>
    <property type="match status" value="1"/>
</dbReference>
<dbReference type="CDD" id="cd01428">
    <property type="entry name" value="ADK"/>
    <property type="match status" value="1"/>
</dbReference>
<dbReference type="InterPro" id="IPR036193">
    <property type="entry name" value="ADK_active_lid_dom_sf"/>
</dbReference>
<dbReference type="Pfam" id="PF00406">
    <property type="entry name" value="ADK"/>
    <property type="match status" value="1"/>
</dbReference>
<dbReference type="SUPFAM" id="SSF52540">
    <property type="entry name" value="P-loop containing nucleoside triphosphate hydrolases"/>
    <property type="match status" value="1"/>
</dbReference>
<feature type="binding site" evidence="5">
    <location>
        <position position="160"/>
    </location>
    <ligand>
        <name>AMP</name>
        <dbReference type="ChEBI" id="CHEBI:456215"/>
    </ligand>
</feature>
<comment type="similarity">
    <text evidence="5 6">Belongs to the adenylate kinase family.</text>
</comment>
<feature type="region of interest" description="NMP" evidence="5">
    <location>
        <begin position="30"/>
        <end position="59"/>
    </location>
</feature>
<feature type="region of interest" description="LID" evidence="5">
    <location>
        <begin position="126"/>
        <end position="163"/>
    </location>
</feature>